<reference evidence="2 3" key="1">
    <citation type="submission" date="2016-01" db="EMBL/GenBank/DDBJ databases">
        <title>Genome Sequences of Twelve Sporeforming Bacillus Species Isolated from Foods.</title>
        <authorList>
            <person name="Berendsen E.M."/>
            <person name="Wells-Bennik M.H."/>
            <person name="Krawcyk A.O."/>
            <person name="De Jong A."/>
            <person name="Holsappel S."/>
            <person name="Eijlander R.T."/>
            <person name="Kuipers O.P."/>
        </authorList>
    </citation>
    <scope>NUCLEOTIDE SEQUENCE [LARGE SCALE GENOMIC DNA]</scope>
    <source>
        <strain evidence="2 3">B4099</strain>
    </source>
</reference>
<dbReference type="EMBL" id="LQYI01000026">
    <property type="protein sequence ID" value="KYC71569.1"/>
    <property type="molecule type" value="Genomic_DNA"/>
</dbReference>
<gene>
    <name evidence="2" type="ORF">B4099_3693</name>
</gene>
<comment type="caution">
    <text evidence="2">The sequence shown here is derived from an EMBL/GenBank/DDBJ whole genome shotgun (WGS) entry which is preliminary data.</text>
</comment>
<evidence type="ECO:0000313" key="2">
    <source>
        <dbReference type="EMBL" id="KYC71569.1"/>
    </source>
</evidence>
<name>A0A150KHF2_HEYCO</name>
<organism evidence="2 3">
    <name type="scientific">Heyndrickxia coagulans</name>
    <name type="common">Weizmannia coagulans</name>
    <dbReference type="NCBI Taxonomy" id="1398"/>
    <lineage>
        <taxon>Bacteria</taxon>
        <taxon>Bacillati</taxon>
        <taxon>Bacillota</taxon>
        <taxon>Bacilli</taxon>
        <taxon>Bacillales</taxon>
        <taxon>Bacillaceae</taxon>
        <taxon>Heyndrickxia</taxon>
    </lineage>
</organism>
<evidence type="ECO:0000313" key="3">
    <source>
        <dbReference type="Proteomes" id="UP000075304"/>
    </source>
</evidence>
<sequence>MRTKEDVAAHINKIEKRYKEAQRVLKYLEKADAPAPRLKEMKRIVNFLEQEHNTQKLAFALTELALKSSTDTE</sequence>
<protein>
    <submittedName>
        <fullName evidence="2">Uncharacterized protein</fullName>
    </submittedName>
</protein>
<accession>A0A150KHF2</accession>
<dbReference type="Proteomes" id="UP000075304">
    <property type="component" value="Unassembled WGS sequence"/>
</dbReference>
<dbReference type="RefSeq" id="WP_061574553.1">
    <property type="nucleotide sequence ID" value="NZ_LQYI01000026.1"/>
</dbReference>
<keyword evidence="1" id="KW-0175">Coiled coil</keyword>
<dbReference type="PATRIC" id="fig|1398.25.peg.1946"/>
<proteinExistence type="predicted"/>
<feature type="coiled-coil region" evidence="1">
    <location>
        <begin position="4"/>
        <end position="31"/>
    </location>
</feature>
<dbReference type="AlphaFoldDB" id="A0A150KHF2"/>
<evidence type="ECO:0000256" key="1">
    <source>
        <dbReference type="SAM" id="Coils"/>
    </source>
</evidence>